<dbReference type="GO" id="GO:0006282">
    <property type="term" value="P:regulation of DNA repair"/>
    <property type="evidence" value="ECO:0007669"/>
    <property type="project" value="UniProtKB-UniRule"/>
</dbReference>
<comment type="function">
    <text evidence="1 6">Modulates RecA activity.</text>
</comment>
<dbReference type="InterPro" id="IPR053925">
    <property type="entry name" value="RecX_HTH_3rd"/>
</dbReference>
<dbReference type="GO" id="GO:0005737">
    <property type="term" value="C:cytoplasm"/>
    <property type="evidence" value="ECO:0007669"/>
    <property type="project" value="UniProtKB-SubCell"/>
</dbReference>
<evidence type="ECO:0000256" key="2">
    <source>
        <dbReference type="ARBA" id="ARBA00004496"/>
    </source>
</evidence>
<reference evidence="10 11" key="1">
    <citation type="submission" date="2009-01" db="EMBL/GenBank/DDBJ databases">
        <authorList>
            <person name="Qin X."/>
            <person name="Bachman B."/>
            <person name="Battles P."/>
            <person name="Bell A."/>
            <person name="Bess C."/>
            <person name="Bickham C."/>
            <person name="Chaboub L."/>
            <person name="Chen D."/>
            <person name="Coyle M."/>
            <person name="Deiros D.R."/>
            <person name="Dinh H."/>
            <person name="Forbes L."/>
            <person name="Fowler G."/>
            <person name="Francisco L."/>
            <person name="Fu Q."/>
            <person name="Gubbala S."/>
            <person name="Hale W."/>
            <person name="Han Y."/>
            <person name="Hemphill L."/>
            <person name="Highlander S.K."/>
            <person name="Hirani K."/>
            <person name="Hogues M."/>
            <person name="Jackson L."/>
            <person name="Jakkamsetti A."/>
            <person name="Javaid M."/>
            <person name="Jiang H."/>
            <person name="Korchina V."/>
            <person name="Kovar C."/>
            <person name="Lara F."/>
            <person name="Lee S."/>
            <person name="Mata R."/>
            <person name="Mathew T."/>
            <person name="Moen C."/>
            <person name="Morales K."/>
            <person name="Munidasa M."/>
            <person name="Nazareth L."/>
            <person name="Ngo R."/>
            <person name="Nguyen L."/>
            <person name="Okwuonu G."/>
            <person name="Ongeri F."/>
            <person name="Patil S."/>
            <person name="Petrosino J."/>
            <person name="Pham C."/>
            <person name="Pham P."/>
            <person name="Pu L.-L."/>
            <person name="Puazo M."/>
            <person name="Raj R."/>
            <person name="Reid J."/>
            <person name="Rouhana J."/>
            <person name="Saada N."/>
            <person name="Shang Y."/>
            <person name="Simmons D."/>
            <person name="Thornton R."/>
            <person name="Warren J."/>
            <person name="Weissenberger G."/>
            <person name="Zhang J."/>
            <person name="Zhang L."/>
            <person name="Zhou C."/>
            <person name="Zhu D."/>
            <person name="Muzny D."/>
            <person name="Worley K."/>
            <person name="Gibbs R."/>
        </authorList>
    </citation>
    <scope>NUCLEOTIDE SEQUENCE [LARGE SCALE GENOMIC DNA]</scope>
    <source>
        <strain evidence="10 11">CF48-3A</strain>
    </source>
</reference>
<dbReference type="InterPro" id="IPR053926">
    <property type="entry name" value="RecX_HTH_1st"/>
</dbReference>
<evidence type="ECO:0000256" key="4">
    <source>
        <dbReference type="ARBA" id="ARBA00018111"/>
    </source>
</evidence>
<dbReference type="AlphaFoldDB" id="A0A8D9S5E1"/>
<dbReference type="InterPro" id="IPR003783">
    <property type="entry name" value="Regulatory_RecX"/>
</dbReference>
<dbReference type="Pfam" id="PF02631">
    <property type="entry name" value="RecX_HTH2"/>
    <property type="match status" value="1"/>
</dbReference>
<evidence type="ECO:0000313" key="10">
    <source>
        <dbReference type="EMBL" id="EEI66093.1"/>
    </source>
</evidence>
<sequence length="271" mass="31880">MLRRNLKMAKISKIEAQKRKGRYNIYLDGKYAFPVAESVLIQFRLMKGTELDEKQIAAIATADQQAKAYSRMLDYLSYQMRTESDIVKKLKEIDTPEEFVEPILKKLRGQQLIDDHAYAASYVRTMINTDLKGPRVIRQYLRQKGIGENDIDDALTQFTPEVQAELAKKLAGKLFRRYRNQPERRREQKVKQGVMTKGFSSSVYEMIKDEVVPQPDLEQENDLLAKEAAKQWHRTRRYQGYEREQHFKQAMYHKGFDLDDVQSWLATQDFQ</sequence>
<organism evidence="10 11">
    <name type="scientific">Limosilactobacillus reuteri CF48-3A</name>
    <dbReference type="NCBI Taxonomy" id="525341"/>
    <lineage>
        <taxon>Bacteria</taxon>
        <taxon>Bacillati</taxon>
        <taxon>Bacillota</taxon>
        <taxon>Bacilli</taxon>
        <taxon>Lactobacillales</taxon>
        <taxon>Lactobacillaceae</taxon>
        <taxon>Limosilactobacillus</taxon>
    </lineage>
</organism>
<dbReference type="InterPro" id="IPR036388">
    <property type="entry name" value="WH-like_DNA-bd_sf"/>
</dbReference>
<comment type="caution">
    <text evidence="10">The sequence shown here is derived from an EMBL/GenBank/DDBJ whole genome shotgun (WGS) entry which is preliminary data.</text>
</comment>
<evidence type="ECO:0000259" key="8">
    <source>
        <dbReference type="Pfam" id="PF21981"/>
    </source>
</evidence>
<dbReference type="InterPro" id="IPR053924">
    <property type="entry name" value="RecX_HTH_2nd"/>
</dbReference>
<protein>
    <recommendedName>
        <fullName evidence="4 6">Regulatory protein RecX</fullName>
    </recommendedName>
</protein>
<dbReference type="HAMAP" id="MF_01114">
    <property type="entry name" value="RecX"/>
    <property type="match status" value="1"/>
</dbReference>
<dbReference type="Gene3D" id="1.10.10.10">
    <property type="entry name" value="Winged helix-like DNA-binding domain superfamily/Winged helix DNA-binding domain"/>
    <property type="match status" value="4"/>
</dbReference>
<dbReference type="PANTHER" id="PTHR33602">
    <property type="entry name" value="REGULATORY PROTEIN RECX FAMILY PROTEIN"/>
    <property type="match status" value="1"/>
</dbReference>
<evidence type="ECO:0000256" key="5">
    <source>
        <dbReference type="ARBA" id="ARBA00022490"/>
    </source>
</evidence>
<accession>A0A8D9S5E1</accession>
<keyword evidence="5 6" id="KW-0963">Cytoplasm</keyword>
<dbReference type="PANTHER" id="PTHR33602:SF1">
    <property type="entry name" value="REGULATORY PROTEIN RECX FAMILY PROTEIN"/>
    <property type="match status" value="1"/>
</dbReference>
<dbReference type="NCBIfam" id="NF010733">
    <property type="entry name" value="PRK14135.1"/>
    <property type="match status" value="1"/>
</dbReference>
<name>A0A8D9S5E1_LIMRT</name>
<comment type="similarity">
    <text evidence="3 6">Belongs to the RecX family.</text>
</comment>
<dbReference type="Pfam" id="PF21982">
    <property type="entry name" value="RecX_HTH1"/>
    <property type="match status" value="1"/>
</dbReference>
<proteinExistence type="inferred from homology"/>
<feature type="domain" description="RecX second three-helical" evidence="7">
    <location>
        <begin position="114"/>
        <end position="155"/>
    </location>
</feature>
<feature type="domain" description="RecX third three-helical" evidence="8">
    <location>
        <begin position="219"/>
        <end position="265"/>
    </location>
</feature>
<dbReference type="Proteomes" id="UP000003419">
    <property type="component" value="Unassembled WGS sequence"/>
</dbReference>
<evidence type="ECO:0000259" key="7">
    <source>
        <dbReference type="Pfam" id="PF02631"/>
    </source>
</evidence>
<evidence type="ECO:0000256" key="3">
    <source>
        <dbReference type="ARBA" id="ARBA00009695"/>
    </source>
</evidence>
<feature type="domain" description="RecX third three-helical" evidence="8">
    <location>
        <begin position="161"/>
        <end position="203"/>
    </location>
</feature>
<evidence type="ECO:0000313" key="11">
    <source>
        <dbReference type="Proteomes" id="UP000003419"/>
    </source>
</evidence>
<evidence type="ECO:0000256" key="1">
    <source>
        <dbReference type="ARBA" id="ARBA00003529"/>
    </source>
</evidence>
<gene>
    <name evidence="6 10" type="primary">recX</name>
    <name evidence="10" type="ORF">HMPREF0534_0579</name>
</gene>
<evidence type="ECO:0000256" key="6">
    <source>
        <dbReference type="HAMAP-Rule" id="MF_01114"/>
    </source>
</evidence>
<evidence type="ECO:0000259" key="9">
    <source>
        <dbReference type="Pfam" id="PF21982"/>
    </source>
</evidence>
<dbReference type="EMBL" id="ACHG01000057">
    <property type="protein sequence ID" value="EEI66093.1"/>
    <property type="molecule type" value="Genomic_DNA"/>
</dbReference>
<feature type="domain" description="RecX first three-helical" evidence="9">
    <location>
        <begin position="68"/>
        <end position="107"/>
    </location>
</feature>
<comment type="subcellular location">
    <subcellularLocation>
        <location evidence="2 6">Cytoplasm</location>
    </subcellularLocation>
</comment>
<dbReference type="Pfam" id="PF21981">
    <property type="entry name" value="RecX_HTH3"/>
    <property type="match status" value="2"/>
</dbReference>